<dbReference type="Proteomes" id="UP001596116">
    <property type="component" value="Unassembled WGS sequence"/>
</dbReference>
<keyword evidence="2" id="KW-0808">Transferase</keyword>
<keyword evidence="2" id="KW-0012">Acyltransferase</keyword>
<dbReference type="EMBL" id="JBHPON010000001">
    <property type="protein sequence ID" value="MFC6035821.1"/>
    <property type="molecule type" value="Genomic_DNA"/>
</dbReference>
<dbReference type="PROSITE" id="PS51186">
    <property type="entry name" value="GNAT"/>
    <property type="match status" value="1"/>
</dbReference>
<dbReference type="InterPro" id="IPR051531">
    <property type="entry name" value="N-acetyltransferase"/>
</dbReference>
<dbReference type="EC" id="2.3.-.-" evidence="2"/>
<dbReference type="SUPFAM" id="SSF55729">
    <property type="entry name" value="Acyl-CoA N-acyltransferases (Nat)"/>
    <property type="match status" value="1"/>
</dbReference>
<gene>
    <name evidence="2" type="ORF">ACFMB1_09720</name>
</gene>
<dbReference type="Pfam" id="PF13302">
    <property type="entry name" value="Acetyltransf_3"/>
    <property type="match status" value="1"/>
</dbReference>
<name>A0ABW1KUM2_9PROT</name>
<feature type="domain" description="N-acetyltransferase" evidence="1">
    <location>
        <begin position="11"/>
        <end position="168"/>
    </location>
</feature>
<dbReference type="Gene3D" id="3.40.630.30">
    <property type="match status" value="1"/>
</dbReference>
<evidence type="ECO:0000313" key="3">
    <source>
        <dbReference type="Proteomes" id="UP001596116"/>
    </source>
</evidence>
<dbReference type="InterPro" id="IPR000182">
    <property type="entry name" value="GNAT_dom"/>
</dbReference>
<dbReference type="RefSeq" id="WP_379878568.1">
    <property type="nucleotide sequence ID" value="NZ_JBHPON010000001.1"/>
</dbReference>
<dbReference type="PANTHER" id="PTHR43792:SF1">
    <property type="entry name" value="N-ACETYLTRANSFERASE DOMAIN-CONTAINING PROTEIN"/>
    <property type="match status" value="1"/>
</dbReference>
<keyword evidence="3" id="KW-1185">Reference proteome</keyword>
<protein>
    <submittedName>
        <fullName evidence="2">GNAT family N-acetyltransferase</fullName>
        <ecNumber evidence="2">2.3.-.-</ecNumber>
    </submittedName>
</protein>
<comment type="caution">
    <text evidence="2">The sequence shown here is derived from an EMBL/GenBank/DDBJ whole genome shotgun (WGS) entry which is preliminary data.</text>
</comment>
<proteinExistence type="predicted"/>
<evidence type="ECO:0000259" key="1">
    <source>
        <dbReference type="PROSITE" id="PS51186"/>
    </source>
</evidence>
<sequence>MTIPTLQTARLTLRAPSKDDFSVYRDFYADKSASLAYGGPLPAHLAFRKLAADLGHWQLRDYGMWAVEEKTSGEMVGGAGLVWPEGWPRSELTWWIIPSARRNGYALEASRAVIAYAYKELQWAQVETHMNDDNEAARNLALKLGGRVIVREKFPDGYARDVYLLPAL</sequence>
<reference evidence="2 3" key="1">
    <citation type="submission" date="2024-09" db="EMBL/GenBank/DDBJ databases">
        <authorList>
            <person name="Zhang Z.-H."/>
        </authorList>
    </citation>
    <scope>NUCLEOTIDE SEQUENCE [LARGE SCALE GENOMIC DNA]</scope>
    <source>
        <strain evidence="2 3">HHTR114</strain>
    </source>
</reference>
<accession>A0ABW1KUM2</accession>
<evidence type="ECO:0000313" key="2">
    <source>
        <dbReference type="EMBL" id="MFC6035821.1"/>
    </source>
</evidence>
<dbReference type="GO" id="GO:0016746">
    <property type="term" value="F:acyltransferase activity"/>
    <property type="evidence" value="ECO:0007669"/>
    <property type="project" value="UniProtKB-KW"/>
</dbReference>
<organism evidence="2 3">
    <name type="scientific">Hyphococcus aureus</name>
    <dbReference type="NCBI Taxonomy" id="2666033"/>
    <lineage>
        <taxon>Bacteria</taxon>
        <taxon>Pseudomonadati</taxon>
        <taxon>Pseudomonadota</taxon>
        <taxon>Alphaproteobacteria</taxon>
        <taxon>Parvularculales</taxon>
        <taxon>Parvularculaceae</taxon>
        <taxon>Hyphococcus</taxon>
    </lineage>
</organism>
<dbReference type="InterPro" id="IPR016181">
    <property type="entry name" value="Acyl_CoA_acyltransferase"/>
</dbReference>
<dbReference type="PANTHER" id="PTHR43792">
    <property type="entry name" value="GNAT FAMILY, PUTATIVE (AFU_ORTHOLOGUE AFUA_3G00765)-RELATED-RELATED"/>
    <property type="match status" value="1"/>
</dbReference>